<accession>A0A3N2R0Y0</accession>
<evidence type="ECO:0000256" key="1">
    <source>
        <dbReference type="SAM" id="MobiDB-lite"/>
    </source>
</evidence>
<dbReference type="EMBL" id="RDRB01000005">
    <property type="protein sequence ID" value="ROU01139.1"/>
    <property type="molecule type" value="Genomic_DNA"/>
</dbReference>
<proteinExistence type="predicted"/>
<feature type="region of interest" description="Disordered" evidence="1">
    <location>
        <begin position="45"/>
        <end position="70"/>
    </location>
</feature>
<evidence type="ECO:0000313" key="2">
    <source>
        <dbReference type="EMBL" id="ROU01139.1"/>
    </source>
</evidence>
<protein>
    <submittedName>
        <fullName evidence="2">Uncharacterized protein</fullName>
    </submittedName>
</protein>
<name>A0A3N2R0Y0_9RHOB</name>
<dbReference type="OrthoDB" id="7659348at2"/>
<evidence type="ECO:0000313" key="3">
    <source>
        <dbReference type="Proteomes" id="UP000268016"/>
    </source>
</evidence>
<reference evidence="2 3" key="1">
    <citation type="submission" date="2018-10" db="EMBL/GenBank/DDBJ databases">
        <title>Histidinibacterium lentulum gen. nov., sp. nov., a marine bacterium from the culture broth of Picochlorum sp. 122.</title>
        <authorList>
            <person name="Wang G."/>
        </authorList>
    </citation>
    <scope>NUCLEOTIDE SEQUENCE [LARGE SCALE GENOMIC DNA]</scope>
    <source>
        <strain evidence="2 3">B17</strain>
    </source>
</reference>
<comment type="caution">
    <text evidence="2">The sequence shown here is derived from an EMBL/GenBank/DDBJ whole genome shotgun (WGS) entry which is preliminary data.</text>
</comment>
<organism evidence="2 3">
    <name type="scientific">Histidinibacterium lentulum</name>
    <dbReference type="NCBI Taxonomy" id="2480588"/>
    <lineage>
        <taxon>Bacteria</taxon>
        <taxon>Pseudomonadati</taxon>
        <taxon>Pseudomonadota</taxon>
        <taxon>Alphaproteobacteria</taxon>
        <taxon>Rhodobacterales</taxon>
        <taxon>Paracoccaceae</taxon>
        <taxon>Histidinibacterium</taxon>
    </lineage>
</organism>
<gene>
    <name evidence="2" type="ORF">EAT49_11485</name>
</gene>
<feature type="compositionally biased region" description="Basic and acidic residues" evidence="1">
    <location>
        <begin position="60"/>
        <end position="70"/>
    </location>
</feature>
<dbReference type="Proteomes" id="UP000268016">
    <property type="component" value="Unassembled WGS sequence"/>
</dbReference>
<sequence>MGNKWILDVLADLKAFAEANDLPRLADQIELTSIVAAAEIVAGPDPRKGDAGDAKGVGSHTRETAGRWTA</sequence>
<dbReference type="AlphaFoldDB" id="A0A3N2R0Y0"/>
<keyword evidence="3" id="KW-1185">Reference proteome</keyword>